<dbReference type="Pfam" id="PF04055">
    <property type="entry name" value="Radical_SAM"/>
    <property type="match status" value="1"/>
</dbReference>
<dbReference type="Gene3D" id="3.40.50.280">
    <property type="entry name" value="Cobalamin-binding domain"/>
    <property type="match status" value="1"/>
</dbReference>
<dbReference type="SMART" id="SM00729">
    <property type="entry name" value="Elp3"/>
    <property type="match status" value="1"/>
</dbReference>
<dbReference type="EMBL" id="LAZR01004421">
    <property type="protein sequence ID" value="KKN08747.1"/>
    <property type="molecule type" value="Genomic_DNA"/>
</dbReference>
<dbReference type="PANTHER" id="PTHR43409">
    <property type="entry name" value="ANAEROBIC MAGNESIUM-PROTOPORPHYRIN IX MONOMETHYL ESTER CYCLASE-RELATED"/>
    <property type="match status" value="1"/>
</dbReference>
<dbReference type="GO" id="GO:0003824">
    <property type="term" value="F:catalytic activity"/>
    <property type="evidence" value="ECO:0007669"/>
    <property type="project" value="InterPro"/>
</dbReference>
<dbReference type="SFLD" id="SFLDF00324">
    <property type="entry name" value="bacteriocin_maturation"/>
    <property type="match status" value="1"/>
</dbReference>
<evidence type="ECO:0000259" key="6">
    <source>
        <dbReference type="PROSITE" id="PS51332"/>
    </source>
</evidence>
<keyword evidence="2" id="KW-0949">S-adenosyl-L-methionine</keyword>
<dbReference type="AlphaFoldDB" id="A0A0F9N9X0"/>
<dbReference type="InterPro" id="IPR006638">
    <property type="entry name" value="Elp3/MiaA/NifB-like_rSAM"/>
</dbReference>
<evidence type="ECO:0000256" key="2">
    <source>
        <dbReference type="ARBA" id="ARBA00022691"/>
    </source>
</evidence>
<dbReference type="InterPro" id="IPR023984">
    <property type="entry name" value="rSAM_ocin_1"/>
</dbReference>
<name>A0A0F9N9X0_9ZZZZ</name>
<gene>
    <name evidence="7" type="ORF">LCGC14_1053690</name>
</gene>
<dbReference type="InterPro" id="IPR051198">
    <property type="entry name" value="BchE-like"/>
</dbReference>
<sequence>MRIALLELPFSYCHCPSLSFATLKQVLMNNGIECDIHYLNIDFARAIGYDAYTLLTYYPAKPESEWFGTRAAFGSVDDWPVNHSNTLSKKLRLLSVRCALEKFFDQVAKMPWDKYDALGFTGVFGQLINSFAVGRKIKEQYPELPLIYGGPYFYGNSGKEYIKLPYVDVVFLGEAETSFPELLNRLDKMPLEQAAEVIPGIAYKVNDEIFSNDGYKLSNYADIPIPNYDDFILKQQKHEKFFDDNDVAVYYLIDISRGCAYGQCVFCDEPVLNQFRTRQRSPEQTIQYLYDVYERYPEAESFFTNASLITPKDIRQIWEPWSRLKPRYANLAIEANANLSRSQIRTLREAGVDQVQVGIESLIPECVKIMKKPHSVPQSIAFLKWCKLYKIFVKWLWLFEVPGQQPEWYNKEAIQLVYNCFHLQPPDISAIKGKRGTVYLKNPEEWGIDKISPEATLASMMPNYLDVNELSFIFDLDIAHSNPINQRKIAEIIKTEWKPSPQDYQEKEKIDYREAANIILHKRQLRFEEDHIYDSRMNKSKIIPIDSNDREILLAMDAPIILSDLIKKYPQSQNRIKELERKGLIYGYQNEYVSLIESIPDGEVL</sequence>
<dbReference type="InterPro" id="IPR006158">
    <property type="entry name" value="Cobalamin-bd"/>
</dbReference>
<keyword evidence="4" id="KW-0408">Iron</keyword>
<evidence type="ECO:0000256" key="1">
    <source>
        <dbReference type="ARBA" id="ARBA00001966"/>
    </source>
</evidence>
<comment type="caution">
    <text evidence="7">The sequence shown here is derived from an EMBL/GenBank/DDBJ whole genome shotgun (WGS) entry which is preliminary data.</text>
</comment>
<dbReference type="SUPFAM" id="SSF102114">
    <property type="entry name" value="Radical SAM enzymes"/>
    <property type="match status" value="1"/>
</dbReference>
<evidence type="ECO:0000313" key="7">
    <source>
        <dbReference type="EMBL" id="KKN08747.1"/>
    </source>
</evidence>
<organism evidence="7">
    <name type="scientific">marine sediment metagenome</name>
    <dbReference type="NCBI Taxonomy" id="412755"/>
    <lineage>
        <taxon>unclassified sequences</taxon>
        <taxon>metagenomes</taxon>
        <taxon>ecological metagenomes</taxon>
    </lineage>
</organism>
<dbReference type="SFLD" id="SFLDS00029">
    <property type="entry name" value="Radical_SAM"/>
    <property type="match status" value="1"/>
</dbReference>
<dbReference type="InterPro" id="IPR058240">
    <property type="entry name" value="rSAM_sf"/>
</dbReference>
<evidence type="ECO:0000256" key="4">
    <source>
        <dbReference type="ARBA" id="ARBA00023004"/>
    </source>
</evidence>
<dbReference type="SFLD" id="SFLDG01082">
    <property type="entry name" value="B12-binding_domain_containing"/>
    <property type="match status" value="1"/>
</dbReference>
<dbReference type="NCBIfam" id="TIGR03975">
    <property type="entry name" value="rSAM_ocin_1"/>
    <property type="match status" value="1"/>
</dbReference>
<dbReference type="GO" id="GO:0031419">
    <property type="term" value="F:cobalamin binding"/>
    <property type="evidence" value="ECO:0007669"/>
    <property type="project" value="InterPro"/>
</dbReference>
<dbReference type="GO" id="GO:0046872">
    <property type="term" value="F:metal ion binding"/>
    <property type="evidence" value="ECO:0007669"/>
    <property type="project" value="UniProtKB-KW"/>
</dbReference>
<dbReference type="InterPro" id="IPR007197">
    <property type="entry name" value="rSAM"/>
</dbReference>
<dbReference type="PROSITE" id="PS51332">
    <property type="entry name" value="B12_BINDING"/>
    <property type="match status" value="1"/>
</dbReference>
<dbReference type="PANTHER" id="PTHR43409:SF7">
    <property type="entry name" value="BLL1977 PROTEIN"/>
    <property type="match status" value="1"/>
</dbReference>
<dbReference type="InterPro" id="IPR013785">
    <property type="entry name" value="Aldolase_TIM"/>
</dbReference>
<proteinExistence type="predicted"/>
<feature type="domain" description="B12-binding" evidence="6">
    <location>
        <begin position="1"/>
        <end position="193"/>
    </location>
</feature>
<keyword evidence="5" id="KW-0411">Iron-sulfur</keyword>
<comment type="cofactor">
    <cofactor evidence="1">
        <name>[4Fe-4S] cluster</name>
        <dbReference type="ChEBI" id="CHEBI:49883"/>
    </cofactor>
</comment>
<reference evidence="7" key="1">
    <citation type="journal article" date="2015" name="Nature">
        <title>Complex archaea that bridge the gap between prokaryotes and eukaryotes.</title>
        <authorList>
            <person name="Spang A."/>
            <person name="Saw J.H."/>
            <person name="Jorgensen S.L."/>
            <person name="Zaremba-Niedzwiedzka K."/>
            <person name="Martijn J."/>
            <person name="Lind A.E."/>
            <person name="van Eijk R."/>
            <person name="Schleper C."/>
            <person name="Guy L."/>
            <person name="Ettema T.J."/>
        </authorList>
    </citation>
    <scope>NUCLEOTIDE SEQUENCE</scope>
</reference>
<evidence type="ECO:0000256" key="3">
    <source>
        <dbReference type="ARBA" id="ARBA00022723"/>
    </source>
</evidence>
<dbReference type="Gene3D" id="3.20.20.70">
    <property type="entry name" value="Aldolase class I"/>
    <property type="match status" value="1"/>
</dbReference>
<keyword evidence="3" id="KW-0479">Metal-binding</keyword>
<dbReference type="GO" id="GO:0051536">
    <property type="term" value="F:iron-sulfur cluster binding"/>
    <property type="evidence" value="ECO:0007669"/>
    <property type="project" value="UniProtKB-KW"/>
</dbReference>
<evidence type="ECO:0000256" key="5">
    <source>
        <dbReference type="ARBA" id="ARBA00023014"/>
    </source>
</evidence>
<accession>A0A0F9N9X0</accession>
<protein>
    <recommendedName>
        <fullName evidence="6">B12-binding domain-containing protein</fullName>
    </recommendedName>
</protein>